<sequence length="181" mass="20227">MAVSNTKNYLLTLLGGLICSFGTACSNNSLYAVKKASVVPDEAGSKHFRNKPRQEYVFINDSCVCQRNLFSQFAAQFRAAHPGPPLHKPFASVLGVKALVQLSPCSGLYYFYNLRILQAKWRGNPVFDHDVFVVRGSSLTFFTKDSIQNHRLVKSLRSQALFDSLKNYPGVLSTGKVFIHY</sequence>
<organism evidence="1 2">
    <name type="scientific">Hymenobacter guriensis</name>
    <dbReference type="NCBI Taxonomy" id="2793065"/>
    <lineage>
        <taxon>Bacteria</taxon>
        <taxon>Pseudomonadati</taxon>
        <taxon>Bacteroidota</taxon>
        <taxon>Cytophagia</taxon>
        <taxon>Cytophagales</taxon>
        <taxon>Hymenobacteraceae</taxon>
        <taxon>Hymenobacter</taxon>
    </lineage>
</organism>
<dbReference type="RefSeq" id="WP_196955928.1">
    <property type="nucleotide sequence ID" value="NZ_JADWYK010000009.1"/>
</dbReference>
<gene>
    <name evidence="1" type="ORF">I5L79_15255</name>
</gene>
<keyword evidence="2" id="KW-1185">Reference proteome</keyword>
<dbReference type="PROSITE" id="PS51257">
    <property type="entry name" value="PROKAR_LIPOPROTEIN"/>
    <property type="match status" value="1"/>
</dbReference>
<name>A0ABS0L487_9BACT</name>
<accession>A0ABS0L487</accession>
<evidence type="ECO:0000313" key="1">
    <source>
        <dbReference type="EMBL" id="MBG8554913.1"/>
    </source>
</evidence>
<proteinExistence type="predicted"/>
<evidence type="ECO:0000313" key="2">
    <source>
        <dbReference type="Proteomes" id="UP000601099"/>
    </source>
</evidence>
<evidence type="ECO:0008006" key="3">
    <source>
        <dbReference type="Google" id="ProtNLM"/>
    </source>
</evidence>
<reference evidence="1 2" key="1">
    <citation type="submission" date="2020-11" db="EMBL/GenBank/DDBJ databases">
        <title>Hymenobacter sp.</title>
        <authorList>
            <person name="Kim M.K."/>
        </authorList>
    </citation>
    <scope>NUCLEOTIDE SEQUENCE [LARGE SCALE GENOMIC DNA]</scope>
    <source>
        <strain evidence="1 2">BT594</strain>
    </source>
</reference>
<protein>
    <recommendedName>
        <fullName evidence="3">Lipoprotein</fullName>
    </recommendedName>
</protein>
<comment type="caution">
    <text evidence="1">The sequence shown here is derived from an EMBL/GenBank/DDBJ whole genome shotgun (WGS) entry which is preliminary data.</text>
</comment>
<dbReference type="EMBL" id="JADWYK010000009">
    <property type="protein sequence ID" value="MBG8554913.1"/>
    <property type="molecule type" value="Genomic_DNA"/>
</dbReference>
<dbReference type="Proteomes" id="UP000601099">
    <property type="component" value="Unassembled WGS sequence"/>
</dbReference>